<evidence type="ECO:0000313" key="2">
    <source>
        <dbReference type="Proteomes" id="UP000006906"/>
    </source>
</evidence>
<reference evidence="1 2" key="1">
    <citation type="journal article" date="2007" name="Science">
        <title>The Chlamydomonas genome reveals the evolution of key animal and plant functions.</title>
        <authorList>
            <person name="Merchant S.S."/>
            <person name="Prochnik S.E."/>
            <person name="Vallon O."/>
            <person name="Harris E.H."/>
            <person name="Karpowicz S.J."/>
            <person name="Witman G.B."/>
            <person name="Terry A."/>
            <person name="Salamov A."/>
            <person name="Fritz-Laylin L.K."/>
            <person name="Marechal-Drouard L."/>
            <person name="Marshall W.F."/>
            <person name="Qu L.H."/>
            <person name="Nelson D.R."/>
            <person name="Sanderfoot A.A."/>
            <person name="Spalding M.H."/>
            <person name="Kapitonov V.V."/>
            <person name="Ren Q."/>
            <person name="Ferris P."/>
            <person name="Lindquist E."/>
            <person name="Shapiro H."/>
            <person name="Lucas S.M."/>
            <person name="Grimwood J."/>
            <person name="Schmutz J."/>
            <person name="Cardol P."/>
            <person name="Cerutti H."/>
            <person name="Chanfreau G."/>
            <person name="Chen C.L."/>
            <person name="Cognat V."/>
            <person name="Croft M.T."/>
            <person name="Dent R."/>
            <person name="Dutcher S."/>
            <person name="Fernandez E."/>
            <person name="Fukuzawa H."/>
            <person name="Gonzalez-Ballester D."/>
            <person name="Gonzalez-Halphen D."/>
            <person name="Hallmann A."/>
            <person name="Hanikenne M."/>
            <person name="Hippler M."/>
            <person name="Inwood W."/>
            <person name="Jabbari K."/>
            <person name="Kalanon M."/>
            <person name="Kuras R."/>
            <person name="Lefebvre P.A."/>
            <person name="Lemaire S.D."/>
            <person name="Lobanov A.V."/>
            <person name="Lohr M."/>
            <person name="Manuell A."/>
            <person name="Meier I."/>
            <person name="Mets L."/>
            <person name="Mittag M."/>
            <person name="Mittelmeier T."/>
            <person name="Moroney J.V."/>
            <person name="Moseley J."/>
            <person name="Napoli C."/>
            <person name="Nedelcu A.M."/>
            <person name="Niyogi K."/>
            <person name="Novoselov S.V."/>
            <person name="Paulsen I.T."/>
            <person name="Pazour G."/>
            <person name="Purton S."/>
            <person name="Ral J.P."/>
            <person name="Riano-Pachon D.M."/>
            <person name="Riekhof W."/>
            <person name="Rymarquis L."/>
            <person name="Schroda M."/>
            <person name="Stern D."/>
            <person name="Umen J."/>
            <person name="Willows R."/>
            <person name="Wilson N."/>
            <person name="Zimmer S.L."/>
            <person name="Allmer J."/>
            <person name="Balk J."/>
            <person name="Bisova K."/>
            <person name="Chen C.J."/>
            <person name="Elias M."/>
            <person name="Gendler K."/>
            <person name="Hauser C."/>
            <person name="Lamb M.R."/>
            <person name="Ledford H."/>
            <person name="Long J.C."/>
            <person name="Minagawa J."/>
            <person name="Page M.D."/>
            <person name="Pan J."/>
            <person name="Pootakham W."/>
            <person name="Roje S."/>
            <person name="Rose A."/>
            <person name="Stahlberg E."/>
            <person name="Terauchi A.M."/>
            <person name="Yang P."/>
            <person name="Ball S."/>
            <person name="Bowler C."/>
            <person name="Dieckmann C.L."/>
            <person name="Gladyshev V.N."/>
            <person name="Green P."/>
            <person name="Jorgensen R."/>
            <person name="Mayfield S."/>
            <person name="Mueller-Roeber B."/>
            <person name="Rajamani S."/>
            <person name="Sayre R.T."/>
            <person name="Brokstein P."/>
            <person name="Dubchak I."/>
            <person name="Goodstein D."/>
            <person name="Hornick L."/>
            <person name="Huang Y.W."/>
            <person name="Jhaveri J."/>
            <person name="Luo Y."/>
            <person name="Martinez D."/>
            <person name="Ngau W.C."/>
            <person name="Otillar B."/>
            <person name="Poliakov A."/>
            <person name="Porter A."/>
            <person name="Szajkowski L."/>
            <person name="Werner G."/>
            <person name="Zhou K."/>
            <person name="Grigoriev I.V."/>
            <person name="Rokhsar D.S."/>
            <person name="Grossman A.R."/>
        </authorList>
    </citation>
    <scope>NUCLEOTIDE SEQUENCE [LARGE SCALE GENOMIC DNA]</scope>
    <source>
        <strain evidence="2">CC-503</strain>
    </source>
</reference>
<dbReference type="InParanoid" id="A0A2K3DKQ3"/>
<organism evidence="1 2">
    <name type="scientific">Chlamydomonas reinhardtii</name>
    <name type="common">Chlamydomonas smithii</name>
    <dbReference type="NCBI Taxonomy" id="3055"/>
    <lineage>
        <taxon>Eukaryota</taxon>
        <taxon>Viridiplantae</taxon>
        <taxon>Chlorophyta</taxon>
        <taxon>core chlorophytes</taxon>
        <taxon>Chlorophyceae</taxon>
        <taxon>CS clade</taxon>
        <taxon>Chlamydomonadales</taxon>
        <taxon>Chlamydomonadaceae</taxon>
        <taxon>Chlamydomonas</taxon>
    </lineage>
</organism>
<sequence length="63" mass="6592">MTDAGLLHVAYGCPALHSLHFSATGFTDWGVRRPVALAGPLPGVRVVVAAAGAVRGRRLEGRR</sequence>
<name>A0A2K3DKQ3_CHLRE</name>
<dbReference type="OrthoDB" id="550575at2759"/>
<dbReference type="AlphaFoldDB" id="A0A2K3DKQ3"/>
<gene>
    <name evidence="1" type="ORF">CHLRE_07g343626v5</name>
</gene>
<dbReference type="Gramene" id="PNW81127">
    <property type="protein sequence ID" value="PNW81127"/>
    <property type="gene ID" value="CHLRE_07g343626v5"/>
</dbReference>
<evidence type="ECO:0000313" key="1">
    <source>
        <dbReference type="EMBL" id="PNW81127.1"/>
    </source>
</evidence>
<dbReference type="KEGG" id="cre:CHLRE_07g343626v5"/>
<dbReference type="GeneID" id="66054145"/>
<dbReference type="Proteomes" id="UP000006906">
    <property type="component" value="Chromosome 7"/>
</dbReference>
<protein>
    <submittedName>
        <fullName evidence="1">Uncharacterized protein</fullName>
    </submittedName>
</protein>
<dbReference type="EMBL" id="CM008968">
    <property type="protein sequence ID" value="PNW81127.1"/>
    <property type="molecule type" value="Genomic_DNA"/>
</dbReference>
<keyword evidence="2" id="KW-1185">Reference proteome</keyword>
<accession>A0A2K3DKQ3</accession>
<dbReference type="RefSeq" id="XP_042922973.1">
    <property type="nucleotide sequence ID" value="XM_043064405.1"/>
</dbReference>
<proteinExistence type="predicted"/>